<gene>
    <name evidence="2" type="ORF">ABID49_000691</name>
</gene>
<dbReference type="Gene3D" id="3.20.20.190">
    <property type="entry name" value="Phosphatidylinositol (PI) phosphodiesterase"/>
    <property type="match status" value="1"/>
</dbReference>
<dbReference type="InterPro" id="IPR017946">
    <property type="entry name" value="PLC-like_Pdiesterase_TIM-brl"/>
</dbReference>
<feature type="domain" description="GP-PDE" evidence="1">
    <location>
        <begin position="1"/>
        <end position="234"/>
    </location>
</feature>
<dbReference type="EC" id="3.1.4.46" evidence="2"/>
<protein>
    <submittedName>
        <fullName evidence="2">Glycerophosphoryl diester phosphodiesterase</fullName>
        <ecNumber evidence="2">3.1.4.46</ecNumber>
    </submittedName>
</protein>
<sequence>MRIYAHRGASGSAFENTRHAFEEAVRLGADGIETDVQLTGDGEPVIVHDADLYRVTGKRKFITELSAQEAARLRLGRNRWKRLSGERMMTLRDLAAWAAGHPGVAFNIEIKETFLERPEKVGSVLDICNEFGDVHLSSFHYPLLVKAKWLDPSVETALIATKKSDWDNLAGYRSADAFHIHKRLWTGRYLEALADSGKAVRVYGVDGSEPFIMRPEAFVKGWITDYPEQVQQAMKKGF</sequence>
<dbReference type="RefSeq" id="WP_354195345.1">
    <property type="nucleotide sequence ID" value="NZ_JBEPLW010000002.1"/>
</dbReference>
<dbReference type="Pfam" id="PF03009">
    <property type="entry name" value="GDPD"/>
    <property type="match status" value="1"/>
</dbReference>
<keyword evidence="3" id="KW-1185">Reference proteome</keyword>
<accession>A0ABV2G9H4</accession>
<dbReference type="PANTHER" id="PTHR46211">
    <property type="entry name" value="GLYCEROPHOSPHORYL DIESTER PHOSPHODIESTERASE"/>
    <property type="match status" value="1"/>
</dbReference>
<reference evidence="2 3" key="1">
    <citation type="submission" date="2024-06" db="EMBL/GenBank/DDBJ databases">
        <title>Genomic Encyclopedia of Type Strains, Phase IV (KMG-IV): sequencing the most valuable type-strain genomes for metagenomic binning, comparative biology and taxonomic classification.</title>
        <authorList>
            <person name="Goeker M."/>
        </authorList>
    </citation>
    <scope>NUCLEOTIDE SEQUENCE [LARGE SCALE GENOMIC DNA]</scope>
    <source>
        <strain evidence="2 3">DSM 26128</strain>
    </source>
</reference>
<proteinExistence type="predicted"/>
<dbReference type="EMBL" id="JBEPLW010000002">
    <property type="protein sequence ID" value="MET3574809.1"/>
    <property type="molecule type" value="Genomic_DNA"/>
</dbReference>
<organism evidence="2 3">
    <name type="scientific">Bhargavaea ullalensis</name>
    <dbReference type="NCBI Taxonomy" id="1265685"/>
    <lineage>
        <taxon>Bacteria</taxon>
        <taxon>Bacillati</taxon>
        <taxon>Bacillota</taxon>
        <taxon>Bacilli</taxon>
        <taxon>Bacillales</taxon>
        <taxon>Caryophanaceae</taxon>
        <taxon>Bhargavaea</taxon>
    </lineage>
</organism>
<dbReference type="GO" id="GO:0008889">
    <property type="term" value="F:glycerophosphodiester phosphodiesterase activity"/>
    <property type="evidence" value="ECO:0007669"/>
    <property type="project" value="UniProtKB-EC"/>
</dbReference>
<evidence type="ECO:0000313" key="3">
    <source>
        <dbReference type="Proteomes" id="UP001549099"/>
    </source>
</evidence>
<dbReference type="PANTHER" id="PTHR46211:SF1">
    <property type="entry name" value="GLYCEROPHOSPHODIESTER PHOSPHODIESTERASE, CYTOPLASMIC"/>
    <property type="match status" value="1"/>
</dbReference>
<evidence type="ECO:0000259" key="1">
    <source>
        <dbReference type="PROSITE" id="PS51704"/>
    </source>
</evidence>
<evidence type="ECO:0000313" key="2">
    <source>
        <dbReference type="EMBL" id="MET3574809.1"/>
    </source>
</evidence>
<dbReference type="PROSITE" id="PS51704">
    <property type="entry name" value="GP_PDE"/>
    <property type="match status" value="1"/>
</dbReference>
<dbReference type="InterPro" id="IPR030395">
    <property type="entry name" value="GP_PDE_dom"/>
</dbReference>
<dbReference type="Proteomes" id="UP001549099">
    <property type="component" value="Unassembled WGS sequence"/>
</dbReference>
<comment type="caution">
    <text evidence="2">The sequence shown here is derived from an EMBL/GenBank/DDBJ whole genome shotgun (WGS) entry which is preliminary data.</text>
</comment>
<dbReference type="SUPFAM" id="SSF51695">
    <property type="entry name" value="PLC-like phosphodiesterases"/>
    <property type="match status" value="1"/>
</dbReference>
<keyword evidence="2" id="KW-0378">Hydrolase</keyword>
<name>A0ABV2G9H4_9BACL</name>